<dbReference type="Proteomes" id="UP000673552">
    <property type="component" value="Unassembled WGS sequence"/>
</dbReference>
<dbReference type="GeneID" id="92516090"/>
<keyword evidence="2" id="KW-0472">Membrane</keyword>
<keyword evidence="2" id="KW-1133">Transmembrane helix</keyword>
<sequence>MRPALPHCHRAPVSLLPASQARNHTSDRGEHRSPPRAVQPLPVRLLRQTAPSPLQPPPKTAVRGGGNKAAPSCDTPQAPPLFVDAMDSQTQRKLALSHLRTPDQRDINSPRGSRGLRVDLPSRQFGDLWGQSVNDASSDVLLACARPGRGARVADANGVSQSAVLPDEGHRSRVRGPGSPSGRKGASLIMDHPSGRPITLVVGTANPSSTKTKPGNPASMGSGLARLGPAHPAPLLEVAQGSAATKAAKSKVLSSTLLKQPEPLSSPLLLPRQAPSMPPGSVSRYPTGRSHHDSGVFFSASNTSMAASRNLHRSRGESFADSSYTDMGSSSSPSSLPGRRVHFLLRDPTEGDLAAADGVAASVKKSDDTRVPLPRHPSNPVTVALSPYGAGQRLGSPMNSSSSSITLKTPSEFSNGPSQLGRSLGGAETRPTVSSQPRGPSSSLPFQSNGSSVLSLRLNKKEGRIEALPAFAQSRSGGSSGRSASEPADVSSHSLLSPAGATGSSPRRSGSHDAQGSATYQPGQPLPKPALRQVSRYGKEDSAASSCTNPALLQRSNAQWGWWRQSAAAGAGKTAAASPASRSSIGVARRLFADDLRGALVRLQGRVHNAEAPTATSGRAPDGRMLVAAGEPTTSSGRTVNIRGGRAELMTKWLLLSLVALASFSLIFVDILGS</sequence>
<dbReference type="KEGG" id="lmat:92516090"/>
<reference evidence="4" key="2">
    <citation type="journal article" date="2021" name="Sci. Data">
        <title>Chromosome-scale genome sequencing, assembly and annotation of six genomes from subfamily Leishmaniinae.</title>
        <authorList>
            <person name="Almutairi H."/>
            <person name="Urbaniak M.D."/>
            <person name="Bates M.D."/>
            <person name="Jariyapan N."/>
            <person name="Kwakye-Nuako G."/>
            <person name="Thomaz Soccol V."/>
            <person name="Al-Salem W.S."/>
            <person name="Dillon R.J."/>
            <person name="Bates P.A."/>
            <person name="Gatherer D."/>
        </authorList>
    </citation>
    <scope>NUCLEOTIDE SEQUENCE [LARGE SCALE GENOMIC DNA]</scope>
</reference>
<dbReference type="OrthoDB" id="267899at2759"/>
<feature type="region of interest" description="Disordered" evidence="1">
    <location>
        <begin position="469"/>
        <end position="530"/>
    </location>
</feature>
<reference evidence="4" key="1">
    <citation type="journal article" date="2021" name="Microbiol. Resour. Announc.">
        <title>LGAAP: Leishmaniinae Genome Assembly and Annotation Pipeline.</title>
        <authorList>
            <person name="Almutairi H."/>
            <person name="Urbaniak M.D."/>
            <person name="Bates M.D."/>
            <person name="Jariyapan N."/>
            <person name="Kwakye-Nuako G."/>
            <person name="Thomaz-Soccol V."/>
            <person name="Al-Salem W.S."/>
            <person name="Dillon R.J."/>
            <person name="Bates P.A."/>
            <person name="Gatherer D."/>
        </authorList>
    </citation>
    <scope>NUCLEOTIDE SEQUENCE [LARGE SCALE GENOMIC DNA]</scope>
</reference>
<dbReference type="RefSeq" id="XP_067178683.1">
    <property type="nucleotide sequence ID" value="XM_067323578.1"/>
</dbReference>
<gene>
    <name evidence="3" type="ORF">LSCM1_06146</name>
</gene>
<evidence type="ECO:0000256" key="2">
    <source>
        <dbReference type="SAM" id="Phobius"/>
    </source>
</evidence>
<evidence type="ECO:0000256" key="1">
    <source>
        <dbReference type="SAM" id="MobiDB-lite"/>
    </source>
</evidence>
<protein>
    <submittedName>
        <fullName evidence="3">Uncharacterized protein</fullName>
    </submittedName>
</protein>
<dbReference type="EMBL" id="JAFEUZ010000023">
    <property type="protein sequence ID" value="KAG5478742.1"/>
    <property type="molecule type" value="Genomic_DNA"/>
</dbReference>
<organism evidence="3 4">
    <name type="scientific">Leishmania martiniquensis</name>
    <dbReference type="NCBI Taxonomy" id="1580590"/>
    <lineage>
        <taxon>Eukaryota</taxon>
        <taxon>Discoba</taxon>
        <taxon>Euglenozoa</taxon>
        <taxon>Kinetoplastea</taxon>
        <taxon>Metakinetoplastina</taxon>
        <taxon>Trypanosomatida</taxon>
        <taxon>Trypanosomatidae</taxon>
        <taxon>Leishmaniinae</taxon>
        <taxon>Leishmania</taxon>
    </lineage>
</organism>
<feature type="region of interest" description="Disordered" evidence="1">
    <location>
        <begin position="166"/>
        <end position="187"/>
    </location>
</feature>
<evidence type="ECO:0000313" key="4">
    <source>
        <dbReference type="Proteomes" id="UP000673552"/>
    </source>
</evidence>
<feature type="region of interest" description="Disordered" evidence="1">
    <location>
        <begin position="1"/>
        <end position="81"/>
    </location>
</feature>
<dbReference type="AlphaFoldDB" id="A0A836H3B4"/>
<comment type="caution">
    <text evidence="3">The sequence shown here is derived from an EMBL/GenBank/DDBJ whole genome shotgun (WGS) entry which is preliminary data.</text>
</comment>
<accession>A0A836H3B4</accession>
<feature type="compositionally biased region" description="Polar residues" evidence="1">
    <location>
        <begin position="431"/>
        <end position="452"/>
    </location>
</feature>
<feature type="region of interest" description="Disordered" evidence="1">
    <location>
        <begin position="204"/>
        <end position="228"/>
    </location>
</feature>
<feature type="compositionally biased region" description="Basic and acidic residues" evidence="1">
    <location>
        <begin position="24"/>
        <end position="33"/>
    </location>
</feature>
<evidence type="ECO:0000313" key="3">
    <source>
        <dbReference type="EMBL" id="KAG5478742.1"/>
    </source>
</evidence>
<feature type="region of interest" description="Disordered" evidence="1">
    <location>
        <begin position="258"/>
        <end position="339"/>
    </location>
</feature>
<feature type="region of interest" description="Disordered" evidence="1">
    <location>
        <begin position="95"/>
        <end position="118"/>
    </location>
</feature>
<proteinExistence type="predicted"/>
<feature type="compositionally biased region" description="Low complexity" evidence="1">
    <location>
        <begin position="258"/>
        <end position="275"/>
    </location>
</feature>
<feature type="transmembrane region" description="Helical" evidence="2">
    <location>
        <begin position="653"/>
        <end position="673"/>
    </location>
</feature>
<feature type="compositionally biased region" description="Polar residues" evidence="1">
    <location>
        <begin position="405"/>
        <end position="421"/>
    </location>
</feature>
<feature type="region of interest" description="Disordered" evidence="1">
    <location>
        <begin position="359"/>
        <end position="452"/>
    </location>
</feature>
<feature type="compositionally biased region" description="Low complexity" evidence="1">
    <location>
        <begin position="474"/>
        <end position="485"/>
    </location>
</feature>
<keyword evidence="4" id="KW-1185">Reference proteome</keyword>
<feature type="compositionally biased region" description="Polar residues" evidence="1">
    <location>
        <begin position="502"/>
        <end position="522"/>
    </location>
</feature>
<feature type="compositionally biased region" description="Low complexity" evidence="1">
    <location>
        <begin position="322"/>
        <end position="335"/>
    </location>
</feature>
<keyword evidence="2" id="KW-0812">Transmembrane</keyword>
<name>A0A836H3B4_9TRYP</name>